<evidence type="ECO:0000313" key="3">
    <source>
        <dbReference type="Proteomes" id="UP000614334"/>
    </source>
</evidence>
<feature type="region of interest" description="Disordered" evidence="1">
    <location>
        <begin position="166"/>
        <end position="186"/>
    </location>
</feature>
<feature type="compositionally biased region" description="Basic and acidic residues" evidence="1">
    <location>
        <begin position="93"/>
        <end position="114"/>
    </location>
</feature>
<evidence type="ECO:0000256" key="1">
    <source>
        <dbReference type="SAM" id="MobiDB-lite"/>
    </source>
</evidence>
<dbReference type="AlphaFoldDB" id="A0A8H7I9X0"/>
<comment type="caution">
    <text evidence="2">The sequence shown here is derived from an EMBL/GenBank/DDBJ whole genome shotgun (WGS) entry which is preliminary data.</text>
</comment>
<sequence>MPDVYVTIQLNPHEQVHGSPPPKTSQTPAEHGGVEHAAPKSKIIAPWETTAQVIRTTPSHLKAHHPPRIGHVIPTARCACFPLENFPRAAHPVPERGEGELEESRAHERNETQRKSCSRVAFERHEHDAYSESFPYVLLHVCGTLANKDTQKKVLSGSSSISLKSKRSKLMMARDKAKSRRRHVQERITKEPKPLHICSTRQTSTSTWVYCRPDDARQIPVRYFFLALPPSPPPLGITPVTTMSIRDFPLPLSTAIPFSFFPFQSFSLALLQLIPL</sequence>
<dbReference type="Proteomes" id="UP000614334">
    <property type="component" value="Unassembled WGS sequence"/>
</dbReference>
<name>A0A8H7I9X0_9AGAM</name>
<evidence type="ECO:0000313" key="2">
    <source>
        <dbReference type="EMBL" id="KAF8750844.1"/>
    </source>
</evidence>
<gene>
    <name evidence="2" type="ORF">RHS01_09127</name>
</gene>
<proteinExistence type="predicted"/>
<protein>
    <submittedName>
        <fullName evidence="2">Uncharacterized protein</fullName>
    </submittedName>
</protein>
<reference evidence="2" key="1">
    <citation type="submission" date="2020-09" db="EMBL/GenBank/DDBJ databases">
        <title>Comparative genome analyses of four rice-infecting Rhizoctonia solani isolates reveal extensive enrichment of homogalacturonan modification genes.</title>
        <authorList>
            <person name="Lee D.-Y."/>
            <person name="Jeon J."/>
            <person name="Kim K.-T."/>
            <person name="Cheong K."/>
            <person name="Song H."/>
            <person name="Choi G."/>
            <person name="Ko J."/>
            <person name="Opiyo S.O."/>
            <person name="Zuo S."/>
            <person name="Madhav S."/>
            <person name="Lee Y.-H."/>
            <person name="Wang G.-L."/>
        </authorList>
    </citation>
    <scope>NUCLEOTIDE SEQUENCE</scope>
    <source>
        <strain evidence="2">AG1-IA B2</strain>
    </source>
</reference>
<accession>A0A8H7I9X0</accession>
<feature type="region of interest" description="Disordered" evidence="1">
    <location>
        <begin position="12"/>
        <end position="40"/>
    </location>
</feature>
<dbReference type="EMBL" id="JACYCF010000019">
    <property type="protein sequence ID" value="KAF8750844.1"/>
    <property type="molecule type" value="Genomic_DNA"/>
</dbReference>
<organism evidence="2 3">
    <name type="scientific">Rhizoctonia solani</name>
    <dbReference type="NCBI Taxonomy" id="456999"/>
    <lineage>
        <taxon>Eukaryota</taxon>
        <taxon>Fungi</taxon>
        <taxon>Dikarya</taxon>
        <taxon>Basidiomycota</taxon>
        <taxon>Agaricomycotina</taxon>
        <taxon>Agaricomycetes</taxon>
        <taxon>Cantharellales</taxon>
        <taxon>Ceratobasidiaceae</taxon>
        <taxon>Rhizoctonia</taxon>
    </lineage>
</organism>
<feature type="region of interest" description="Disordered" evidence="1">
    <location>
        <begin position="89"/>
        <end position="119"/>
    </location>
</feature>